<dbReference type="EMBL" id="CAJOBJ010000316">
    <property type="protein sequence ID" value="CAF3813971.1"/>
    <property type="molecule type" value="Genomic_DNA"/>
</dbReference>
<gene>
    <name evidence="4" type="ORF">BYL167_LOCUS2537</name>
    <name evidence="2" type="ORF">CJN711_LOCUS19941</name>
    <name evidence="5" type="ORF">GIL414_LOCUS1806</name>
    <name evidence="3" type="ORF">KQP761_LOCUS24837</name>
</gene>
<dbReference type="AlphaFoldDB" id="A0A815HY61"/>
<feature type="transmembrane region" description="Helical" evidence="1">
    <location>
        <begin position="26"/>
        <end position="47"/>
    </location>
</feature>
<evidence type="ECO:0000313" key="3">
    <source>
        <dbReference type="EMBL" id="CAF1622354.1"/>
    </source>
</evidence>
<evidence type="ECO:0000313" key="4">
    <source>
        <dbReference type="EMBL" id="CAF3792622.1"/>
    </source>
</evidence>
<sequence length="528" mass="61917">MTGSTRSAYQRRHFCIRTVHLLVTHPIYSCLLLFIMYLQILDIILYFKIRSRGPLQSNTMINNDTKWLKFISLSVKDIIVGHFTHYIRSPLAELIESELHFTYYFPFISANAISFSHCFLSVISVRFFSSDSLLKRRVGVFIFECRNFLDCLDGIVHRAHKKNSVLKSHNENLGYYVDGLSDVFAGICLMTGCLLYFYRQRPFRPITDKTNQTSSKCTDRSNDYESDDTDSVILNIEDEQNIQTNDVINNDIFETKRTIFIALILFSLRYALAGLFWDRHVIIYGQLLDSYTNQSQKLELQLTILHSRITITILYLWRCLGPLSIQDYFIVAVFFDRTWEFIQKTSNSKMENNDLTFWKNYKAAMQWIQGNTNNCPPTSITNEDENTLYDEDNKALEFTIDDDLLDFYRLSREHKANRKTEKSQEKSEAEQFEIISGEQMRPSIQSISKLPPVNRSKLRQLELEWLYGSANSSKIHAREAHLQMEFDQIFDRKQPSYFPSLPNRLQLDPESFKQRTYFPTITILDETA</sequence>
<dbReference type="EMBL" id="CAJOBH010000449">
    <property type="protein sequence ID" value="CAF3792622.1"/>
    <property type="molecule type" value="Genomic_DNA"/>
</dbReference>
<name>A0A815HY61_9BILA</name>
<dbReference type="Proteomes" id="UP000663855">
    <property type="component" value="Unassembled WGS sequence"/>
</dbReference>
<accession>A0A815HY61</accession>
<proteinExistence type="predicted"/>
<comment type="caution">
    <text evidence="2">The sequence shown here is derived from an EMBL/GenBank/DDBJ whole genome shotgun (WGS) entry which is preliminary data.</text>
</comment>
<dbReference type="EMBL" id="CAJNOV010009373">
    <property type="protein sequence ID" value="CAF1361152.1"/>
    <property type="molecule type" value="Genomic_DNA"/>
</dbReference>
<dbReference type="PANTHER" id="PTHR16238">
    <property type="entry name" value="GEM-ASSOCIATED PROTEIN 8"/>
    <property type="match status" value="1"/>
</dbReference>
<evidence type="ECO:0000313" key="5">
    <source>
        <dbReference type="EMBL" id="CAF3813971.1"/>
    </source>
</evidence>
<dbReference type="Pfam" id="PF15348">
    <property type="entry name" value="GEMIN8"/>
    <property type="match status" value="1"/>
</dbReference>
<keyword evidence="1" id="KW-0812">Transmembrane</keyword>
<dbReference type="GO" id="GO:0000387">
    <property type="term" value="P:spliceosomal snRNP assembly"/>
    <property type="evidence" value="ECO:0007669"/>
    <property type="project" value="InterPro"/>
</dbReference>
<organism evidence="2 6">
    <name type="scientific">Rotaria magnacalcarata</name>
    <dbReference type="NCBI Taxonomy" id="392030"/>
    <lineage>
        <taxon>Eukaryota</taxon>
        <taxon>Metazoa</taxon>
        <taxon>Spiralia</taxon>
        <taxon>Gnathifera</taxon>
        <taxon>Rotifera</taxon>
        <taxon>Eurotatoria</taxon>
        <taxon>Bdelloidea</taxon>
        <taxon>Philodinida</taxon>
        <taxon>Philodinidae</taxon>
        <taxon>Rotaria</taxon>
    </lineage>
</organism>
<dbReference type="GO" id="GO:0032797">
    <property type="term" value="C:SMN complex"/>
    <property type="evidence" value="ECO:0007669"/>
    <property type="project" value="InterPro"/>
</dbReference>
<reference evidence="2" key="1">
    <citation type="submission" date="2021-02" db="EMBL/GenBank/DDBJ databases">
        <authorList>
            <person name="Nowell W R."/>
        </authorList>
    </citation>
    <scope>NUCLEOTIDE SEQUENCE</scope>
</reference>
<protein>
    <submittedName>
        <fullName evidence="2">Uncharacterized protein</fullName>
    </submittedName>
</protein>
<evidence type="ECO:0000313" key="6">
    <source>
        <dbReference type="Proteomes" id="UP000663855"/>
    </source>
</evidence>
<dbReference type="InterPro" id="IPR034754">
    <property type="entry name" value="GEMIN8"/>
</dbReference>
<dbReference type="EMBL" id="CAJNOW010013577">
    <property type="protein sequence ID" value="CAF1622354.1"/>
    <property type="molecule type" value="Genomic_DNA"/>
</dbReference>
<dbReference type="InterPro" id="IPR043130">
    <property type="entry name" value="CDP-OH_PTrfase_TM_dom"/>
</dbReference>
<feature type="transmembrane region" description="Helical" evidence="1">
    <location>
        <begin position="259"/>
        <end position="277"/>
    </location>
</feature>
<dbReference type="OrthoDB" id="10253254at2759"/>
<dbReference type="Proteomes" id="UP000663834">
    <property type="component" value="Unassembled WGS sequence"/>
</dbReference>
<dbReference type="Proteomes" id="UP000681720">
    <property type="component" value="Unassembled WGS sequence"/>
</dbReference>
<evidence type="ECO:0000313" key="2">
    <source>
        <dbReference type="EMBL" id="CAF1361152.1"/>
    </source>
</evidence>
<dbReference type="PANTHER" id="PTHR16238:SF7">
    <property type="entry name" value="GEM-ASSOCIATED PROTEIN 8"/>
    <property type="match status" value="1"/>
</dbReference>
<dbReference type="Proteomes" id="UP000681967">
    <property type="component" value="Unassembled WGS sequence"/>
</dbReference>
<keyword evidence="1" id="KW-1133">Transmembrane helix</keyword>
<feature type="transmembrane region" description="Helical" evidence="1">
    <location>
        <begin position="175"/>
        <end position="198"/>
    </location>
</feature>
<dbReference type="Gene3D" id="1.20.120.1760">
    <property type="match status" value="1"/>
</dbReference>
<evidence type="ECO:0000256" key="1">
    <source>
        <dbReference type="SAM" id="Phobius"/>
    </source>
</evidence>
<keyword evidence="1" id="KW-0472">Membrane</keyword>